<dbReference type="Proteomes" id="UP000712600">
    <property type="component" value="Unassembled WGS sequence"/>
</dbReference>
<proteinExistence type="predicted"/>
<protein>
    <submittedName>
        <fullName evidence="1">Uncharacterized protein</fullName>
    </submittedName>
</protein>
<comment type="caution">
    <text evidence="1">The sequence shown here is derived from an EMBL/GenBank/DDBJ whole genome shotgun (WGS) entry which is preliminary data.</text>
</comment>
<evidence type="ECO:0000313" key="1">
    <source>
        <dbReference type="EMBL" id="KAF3602066.1"/>
    </source>
</evidence>
<dbReference type="AlphaFoldDB" id="A0A8S9SKN4"/>
<organism evidence="1 2">
    <name type="scientific">Brassica cretica</name>
    <name type="common">Mustard</name>
    <dbReference type="NCBI Taxonomy" id="69181"/>
    <lineage>
        <taxon>Eukaryota</taxon>
        <taxon>Viridiplantae</taxon>
        <taxon>Streptophyta</taxon>
        <taxon>Embryophyta</taxon>
        <taxon>Tracheophyta</taxon>
        <taxon>Spermatophyta</taxon>
        <taxon>Magnoliopsida</taxon>
        <taxon>eudicotyledons</taxon>
        <taxon>Gunneridae</taxon>
        <taxon>Pentapetalae</taxon>
        <taxon>rosids</taxon>
        <taxon>malvids</taxon>
        <taxon>Brassicales</taxon>
        <taxon>Brassicaceae</taxon>
        <taxon>Brassiceae</taxon>
        <taxon>Brassica</taxon>
    </lineage>
</organism>
<reference evidence="1" key="1">
    <citation type="submission" date="2019-12" db="EMBL/GenBank/DDBJ databases">
        <title>Genome sequencing and annotation of Brassica cretica.</title>
        <authorList>
            <person name="Studholme D.J."/>
            <person name="Sarris P."/>
        </authorList>
    </citation>
    <scope>NUCLEOTIDE SEQUENCE</scope>
    <source>
        <strain evidence="1">PFS-109/04</strain>
        <tissue evidence="1">Leaf</tissue>
    </source>
</reference>
<sequence>MTTSPSCFAAESLTTPSLCLCRLSISKIKPERVVDPSLNLLGLLHPSDVILQPAYLVHVFPVICFYPSLKLISLQLLGDPLEAPPLLRQTHDPVSVQLLVEILVSLQRSLVITLYRSDCLRRSLMFLIRCFRAFE</sequence>
<dbReference type="EMBL" id="QGKX02000004">
    <property type="protein sequence ID" value="KAF3602066.1"/>
    <property type="molecule type" value="Genomic_DNA"/>
</dbReference>
<evidence type="ECO:0000313" key="2">
    <source>
        <dbReference type="Proteomes" id="UP000712600"/>
    </source>
</evidence>
<accession>A0A8S9SKN4</accession>
<name>A0A8S9SKN4_BRACR</name>
<gene>
    <name evidence="1" type="ORF">F2Q69_00038113</name>
</gene>